<gene>
    <name evidence="1" type="ORF">SAMN05421852_111107</name>
</gene>
<proteinExistence type="predicted"/>
<dbReference type="EMBL" id="FORR01000011">
    <property type="protein sequence ID" value="SFJ51998.1"/>
    <property type="molecule type" value="Genomic_DNA"/>
</dbReference>
<name>A0A1I3S093_9BACL</name>
<evidence type="ECO:0000313" key="1">
    <source>
        <dbReference type="EMBL" id="SFJ51998.1"/>
    </source>
</evidence>
<sequence length="41" mass="4631">MNNGKPDFYLKSRVLLRLIPLPAAIVVHLGSQSKSHPYLQK</sequence>
<dbReference type="AlphaFoldDB" id="A0A1I3S093"/>
<keyword evidence="2" id="KW-1185">Reference proteome</keyword>
<protein>
    <submittedName>
        <fullName evidence="1">Uncharacterized protein</fullName>
    </submittedName>
</protein>
<organism evidence="1 2">
    <name type="scientific">Thermoflavimicrobium dichotomicum</name>
    <dbReference type="NCBI Taxonomy" id="46223"/>
    <lineage>
        <taxon>Bacteria</taxon>
        <taxon>Bacillati</taxon>
        <taxon>Bacillota</taxon>
        <taxon>Bacilli</taxon>
        <taxon>Bacillales</taxon>
        <taxon>Thermoactinomycetaceae</taxon>
        <taxon>Thermoflavimicrobium</taxon>
    </lineage>
</organism>
<evidence type="ECO:0000313" key="2">
    <source>
        <dbReference type="Proteomes" id="UP000199545"/>
    </source>
</evidence>
<dbReference type="Proteomes" id="UP000199545">
    <property type="component" value="Unassembled WGS sequence"/>
</dbReference>
<reference evidence="1 2" key="1">
    <citation type="submission" date="2016-10" db="EMBL/GenBank/DDBJ databases">
        <authorList>
            <person name="de Groot N.N."/>
        </authorList>
    </citation>
    <scope>NUCLEOTIDE SEQUENCE [LARGE SCALE GENOMIC DNA]</scope>
    <source>
        <strain evidence="1 2">DSM 44778</strain>
    </source>
</reference>
<accession>A0A1I3S093</accession>